<dbReference type="WBParaSite" id="BXY_1584600.1">
    <property type="protein sequence ID" value="BXY_1584600.1"/>
    <property type="gene ID" value="BXY_1584600"/>
</dbReference>
<feature type="domain" description="PAN2-PAN3 deadenylation complex catalytic subunit PAN2 N-terminal" evidence="1">
    <location>
        <begin position="58"/>
        <end position="283"/>
    </location>
</feature>
<dbReference type="AlphaFoldDB" id="A0A1I7SS29"/>
<evidence type="ECO:0000313" key="2">
    <source>
        <dbReference type="Proteomes" id="UP000095284"/>
    </source>
</evidence>
<dbReference type="Gene3D" id="2.130.10.10">
    <property type="entry name" value="YVTN repeat-like/Quinoprotein amine dehydrogenase"/>
    <property type="match status" value="1"/>
</dbReference>
<sequence length="409" mass="45940">MVNIADIVLDRYSPLEMAQIMNGADTSVMDDGYNDYGDVQADFGYSNMAVPMGFTEMACMSFDHRENLLWVVDKSGHVLSYYRVVLQVYSRFFWPLDKNDTEAHSIVPTSDHVIVIGKCTIAAFSRGGVPEYFYRSDLLTDLSCAHWDPYTNLLFLGGSQDTIVVYDIEIRSERNVIPIKEGSASIIRTTERYLVSASEDGKLTVRSKDLMNYNLIAQTQAHLGKVVDFDVHATYLVCCGMSKKSNGTLVFDNFLKVYDVRNLNPQIPIPFNRHPTVCKFVGIDSLNEEKVVVTSGPMLFLVDILENKLTGLGSLPVPASHLCASDSHQAIAVGMGECPPMVQLFWTEDEDPPFSICDIDPIFPAEDEKDIPIPYDAPTPLATFPLRYCPGMDYCSDRWPDVLMRRRFL</sequence>
<dbReference type="InterPro" id="IPR050785">
    <property type="entry name" value="PAN2-PAN3_catalytic_subunit"/>
</dbReference>
<dbReference type="GO" id="GO:0031251">
    <property type="term" value="C:PAN complex"/>
    <property type="evidence" value="ECO:0007669"/>
    <property type="project" value="TreeGrafter"/>
</dbReference>
<dbReference type="GO" id="GO:0000932">
    <property type="term" value="C:P-body"/>
    <property type="evidence" value="ECO:0007669"/>
    <property type="project" value="TreeGrafter"/>
</dbReference>
<dbReference type="Pfam" id="PF20770">
    <property type="entry name" value="PAN2_N"/>
    <property type="match status" value="1"/>
</dbReference>
<dbReference type="PANTHER" id="PTHR15728">
    <property type="entry name" value="DEADENYLATION COMPLEX CATALYTIC SUBUNIT PAN2"/>
    <property type="match status" value="1"/>
</dbReference>
<accession>A0A1I7SS29</accession>
<dbReference type="eggNOG" id="KOG1275">
    <property type="taxonomic scope" value="Eukaryota"/>
</dbReference>
<dbReference type="GO" id="GO:0000289">
    <property type="term" value="P:nuclear-transcribed mRNA poly(A) tail shortening"/>
    <property type="evidence" value="ECO:0007669"/>
    <property type="project" value="TreeGrafter"/>
</dbReference>
<dbReference type="PANTHER" id="PTHR15728:SF0">
    <property type="entry name" value="PAN2-PAN3 DEADENYLATION COMPLEX CATALYTIC SUBUNIT PAN2"/>
    <property type="match status" value="1"/>
</dbReference>
<protein>
    <submittedName>
        <fullName evidence="3">PAB1P-dependent poly(A)-specific ribonuclease</fullName>
    </submittedName>
</protein>
<dbReference type="GO" id="GO:0004535">
    <property type="term" value="F:poly(A)-specific ribonuclease activity"/>
    <property type="evidence" value="ECO:0007669"/>
    <property type="project" value="TreeGrafter"/>
</dbReference>
<dbReference type="SUPFAM" id="SSF50978">
    <property type="entry name" value="WD40 repeat-like"/>
    <property type="match status" value="1"/>
</dbReference>
<dbReference type="InterPro" id="IPR048841">
    <property type="entry name" value="PAN2_N"/>
</dbReference>
<evidence type="ECO:0000259" key="1">
    <source>
        <dbReference type="Pfam" id="PF20770"/>
    </source>
</evidence>
<dbReference type="Proteomes" id="UP000095284">
    <property type="component" value="Unplaced"/>
</dbReference>
<dbReference type="InterPro" id="IPR015943">
    <property type="entry name" value="WD40/YVTN_repeat-like_dom_sf"/>
</dbReference>
<evidence type="ECO:0000313" key="3">
    <source>
        <dbReference type="WBParaSite" id="BXY_1584600.1"/>
    </source>
</evidence>
<dbReference type="InterPro" id="IPR036322">
    <property type="entry name" value="WD40_repeat_dom_sf"/>
</dbReference>
<reference evidence="3" key="1">
    <citation type="submission" date="2016-11" db="UniProtKB">
        <authorList>
            <consortium name="WormBaseParasite"/>
        </authorList>
    </citation>
    <scope>IDENTIFICATION</scope>
</reference>
<name>A0A1I7SS29_BURXY</name>
<proteinExistence type="predicted"/>
<organism evidence="2 3">
    <name type="scientific">Bursaphelenchus xylophilus</name>
    <name type="common">Pinewood nematode worm</name>
    <name type="synonym">Aphelenchoides xylophilus</name>
    <dbReference type="NCBI Taxonomy" id="6326"/>
    <lineage>
        <taxon>Eukaryota</taxon>
        <taxon>Metazoa</taxon>
        <taxon>Ecdysozoa</taxon>
        <taxon>Nematoda</taxon>
        <taxon>Chromadorea</taxon>
        <taxon>Rhabditida</taxon>
        <taxon>Tylenchina</taxon>
        <taxon>Tylenchomorpha</taxon>
        <taxon>Aphelenchoidea</taxon>
        <taxon>Aphelenchoididae</taxon>
        <taxon>Bursaphelenchus</taxon>
    </lineage>
</organism>